<keyword evidence="3" id="KW-1003">Cell membrane</keyword>
<dbReference type="PROSITE" id="PS50928">
    <property type="entry name" value="ABC_TM1"/>
    <property type="match status" value="1"/>
</dbReference>
<reference evidence="9 10" key="1">
    <citation type="submission" date="2017-02" db="EMBL/GenBank/DDBJ databases">
        <title>Draft genome of Acidibacillus ferrooxidans Huett2.</title>
        <authorList>
            <person name="Schopf S."/>
        </authorList>
    </citation>
    <scope>NUCLEOTIDE SEQUENCE [LARGE SCALE GENOMIC DNA]</scope>
    <source>
        <strain evidence="9 10">Huett2</strain>
    </source>
</reference>
<gene>
    <name evidence="9" type="ORF">B2M26_01865</name>
</gene>
<dbReference type="PANTHER" id="PTHR30183:SF3">
    <property type="entry name" value="MOLYBDENUM TRANSPORT SYSTEM PERMEASE PROTEIN MODB"/>
    <property type="match status" value="1"/>
</dbReference>
<evidence type="ECO:0000256" key="5">
    <source>
        <dbReference type="ARBA" id="ARBA00022989"/>
    </source>
</evidence>
<dbReference type="GO" id="GO:0055085">
    <property type="term" value="P:transmembrane transport"/>
    <property type="evidence" value="ECO:0007669"/>
    <property type="project" value="InterPro"/>
</dbReference>
<dbReference type="EMBL" id="MWPS01000003">
    <property type="protein sequence ID" value="OPG17497.1"/>
    <property type="molecule type" value="Genomic_DNA"/>
</dbReference>
<comment type="subcellular location">
    <subcellularLocation>
        <location evidence="1 7">Cell membrane</location>
        <topology evidence="1 7">Multi-pass membrane protein</topology>
    </subcellularLocation>
</comment>
<protein>
    <recommendedName>
        <fullName evidence="8">ABC transmembrane type-1 domain-containing protein</fullName>
    </recommendedName>
</protein>
<dbReference type="PANTHER" id="PTHR30183">
    <property type="entry name" value="MOLYBDENUM TRANSPORT SYSTEM PERMEASE PROTEIN MODB"/>
    <property type="match status" value="1"/>
</dbReference>
<evidence type="ECO:0000313" key="10">
    <source>
        <dbReference type="Proteomes" id="UP000190229"/>
    </source>
</evidence>
<dbReference type="CDD" id="cd06261">
    <property type="entry name" value="TM_PBP2"/>
    <property type="match status" value="1"/>
</dbReference>
<keyword evidence="6 7" id="KW-0472">Membrane</keyword>
<organism evidence="9 10">
    <name type="scientific">Ferroacidibacillus organovorans</name>
    <dbReference type="NCBI Taxonomy" id="1765683"/>
    <lineage>
        <taxon>Bacteria</taxon>
        <taxon>Bacillati</taxon>
        <taxon>Bacillota</taxon>
        <taxon>Bacilli</taxon>
        <taxon>Bacillales</taxon>
        <taxon>Alicyclobacillaceae</taxon>
        <taxon>Ferroacidibacillus</taxon>
    </lineage>
</organism>
<feature type="transmembrane region" description="Helical" evidence="7">
    <location>
        <begin position="53"/>
        <end position="74"/>
    </location>
</feature>
<keyword evidence="4 7" id="KW-0812">Transmembrane</keyword>
<name>A0A1V4EX25_9BACL</name>
<comment type="similarity">
    <text evidence="7">Belongs to the binding-protein-dependent transport system permease family.</text>
</comment>
<comment type="caution">
    <text evidence="9">The sequence shown here is derived from an EMBL/GenBank/DDBJ whole genome shotgun (WGS) entry which is preliminary data.</text>
</comment>
<dbReference type="InterPro" id="IPR000515">
    <property type="entry name" value="MetI-like"/>
</dbReference>
<evidence type="ECO:0000256" key="6">
    <source>
        <dbReference type="ARBA" id="ARBA00023136"/>
    </source>
</evidence>
<dbReference type="SUPFAM" id="SSF161098">
    <property type="entry name" value="MetI-like"/>
    <property type="match status" value="1"/>
</dbReference>
<dbReference type="AlphaFoldDB" id="A0A1V4EX25"/>
<sequence>MRKRAPIHSLLLIIPFIFILAPLGALFHSRNALSFQSLVSDPAFFPALETSLQTAALTTFCAMLFGVPASFALSRAPRLIRQTLNGFLLIPLIIPSLIGGMAELMLYGPNTPLGAWFSAFGVSLTGSSIGVVLAQLFVASPFLILSVSQAMTEVPKEYLEATQTLGGDSWAYFWHVLLPICKDAIGVGAVLTFARAIGEFGATLMMAYHPYTLPIYAWVSFISGGLAQIVPLSVLLVGLGVLVSLLASFLQRFTRSGLM</sequence>
<dbReference type="Pfam" id="PF00528">
    <property type="entry name" value="BPD_transp_1"/>
    <property type="match status" value="1"/>
</dbReference>
<dbReference type="GO" id="GO:0005886">
    <property type="term" value="C:plasma membrane"/>
    <property type="evidence" value="ECO:0007669"/>
    <property type="project" value="UniProtKB-SubCell"/>
</dbReference>
<dbReference type="Gene3D" id="1.10.3720.10">
    <property type="entry name" value="MetI-like"/>
    <property type="match status" value="1"/>
</dbReference>
<feature type="domain" description="ABC transmembrane type-1" evidence="8">
    <location>
        <begin position="48"/>
        <end position="247"/>
    </location>
</feature>
<keyword evidence="2 7" id="KW-0813">Transport</keyword>
<keyword evidence="5 7" id="KW-1133">Transmembrane helix</keyword>
<evidence type="ECO:0000256" key="2">
    <source>
        <dbReference type="ARBA" id="ARBA00022448"/>
    </source>
</evidence>
<evidence type="ECO:0000256" key="4">
    <source>
        <dbReference type="ARBA" id="ARBA00022692"/>
    </source>
</evidence>
<keyword evidence="10" id="KW-1185">Reference proteome</keyword>
<proteinExistence type="inferred from homology"/>
<feature type="transmembrane region" description="Helical" evidence="7">
    <location>
        <begin position="229"/>
        <end position="250"/>
    </location>
</feature>
<feature type="transmembrane region" description="Helical" evidence="7">
    <location>
        <begin position="86"/>
        <end position="107"/>
    </location>
</feature>
<evidence type="ECO:0000256" key="1">
    <source>
        <dbReference type="ARBA" id="ARBA00004651"/>
    </source>
</evidence>
<evidence type="ECO:0000256" key="3">
    <source>
        <dbReference type="ARBA" id="ARBA00022475"/>
    </source>
</evidence>
<dbReference type="RefSeq" id="WP_079289782.1">
    <property type="nucleotide sequence ID" value="NZ_MWPS01000003.1"/>
</dbReference>
<dbReference type="Proteomes" id="UP000190229">
    <property type="component" value="Unassembled WGS sequence"/>
</dbReference>
<feature type="transmembrane region" description="Helical" evidence="7">
    <location>
        <begin position="113"/>
        <end position="138"/>
    </location>
</feature>
<dbReference type="InterPro" id="IPR035906">
    <property type="entry name" value="MetI-like_sf"/>
</dbReference>
<evidence type="ECO:0000256" key="7">
    <source>
        <dbReference type="RuleBase" id="RU363032"/>
    </source>
</evidence>
<accession>A0A1V4EX25</accession>
<evidence type="ECO:0000313" key="9">
    <source>
        <dbReference type="EMBL" id="OPG17497.1"/>
    </source>
</evidence>
<evidence type="ECO:0000259" key="8">
    <source>
        <dbReference type="PROSITE" id="PS50928"/>
    </source>
</evidence>